<evidence type="ECO:0000256" key="1">
    <source>
        <dbReference type="SAM" id="MobiDB-lite"/>
    </source>
</evidence>
<proteinExistence type="predicted"/>
<dbReference type="AlphaFoldDB" id="A0AA40FZA6"/>
<keyword evidence="3" id="KW-1185">Reference proteome</keyword>
<accession>A0AA40FZA6</accession>
<dbReference type="Proteomes" id="UP001177670">
    <property type="component" value="Unassembled WGS sequence"/>
</dbReference>
<organism evidence="2 3">
    <name type="scientific">Melipona bicolor</name>
    <dbReference type="NCBI Taxonomy" id="60889"/>
    <lineage>
        <taxon>Eukaryota</taxon>
        <taxon>Metazoa</taxon>
        <taxon>Ecdysozoa</taxon>
        <taxon>Arthropoda</taxon>
        <taxon>Hexapoda</taxon>
        <taxon>Insecta</taxon>
        <taxon>Pterygota</taxon>
        <taxon>Neoptera</taxon>
        <taxon>Endopterygota</taxon>
        <taxon>Hymenoptera</taxon>
        <taxon>Apocrita</taxon>
        <taxon>Aculeata</taxon>
        <taxon>Apoidea</taxon>
        <taxon>Anthophila</taxon>
        <taxon>Apidae</taxon>
        <taxon>Melipona</taxon>
    </lineage>
</organism>
<gene>
    <name evidence="2" type="ORF">K0M31_003622</name>
</gene>
<protein>
    <submittedName>
        <fullName evidence="2">Uncharacterized protein</fullName>
    </submittedName>
</protein>
<evidence type="ECO:0000313" key="2">
    <source>
        <dbReference type="EMBL" id="KAK1128137.1"/>
    </source>
</evidence>
<dbReference type="EMBL" id="JAHYIQ010000011">
    <property type="protein sequence ID" value="KAK1128137.1"/>
    <property type="molecule type" value="Genomic_DNA"/>
</dbReference>
<sequence length="182" mass="20424">MFRAEPRSRSELERNGEEASSDHLGGKGRAFSGYCFVYFYRAFALSNGSVVGIKAQIDARNVLGRSISGRPWMYIPASYSPLVNSGEGQAGRAWDGKMSMKRGGGRPDSDIWSRVPFLCGARWNERRGVWGWLAESVSAEVHPGSHPAALRSLFRERYEVSWLRSLLSKERGGWTNDVRFVM</sequence>
<comment type="caution">
    <text evidence="2">The sequence shown here is derived from an EMBL/GenBank/DDBJ whole genome shotgun (WGS) entry which is preliminary data.</text>
</comment>
<evidence type="ECO:0000313" key="3">
    <source>
        <dbReference type="Proteomes" id="UP001177670"/>
    </source>
</evidence>
<feature type="region of interest" description="Disordered" evidence="1">
    <location>
        <begin position="1"/>
        <end position="24"/>
    </location>
</feature>
<reference evidence="2" key="1">
    <citation type="submission" date="2021-10" db="EMBL/GenBank/DDBJ databases">
        <title>Melipona bicolor Genome sequencing and assembly.</title>
        <authorList>
            <person name="Araujo N.S."/>
            <person name="Arias M.C."/>
        </authorList>
    </citation>
    <scope>NUCLEOTIDE SEQUENCE</scope>
    <source>
        <strain evidence="2">USP_2M_L1-L4_2017</strain>
        <tissue evidence="2">Whole body</tissue>
    </source>
</reference>
<name>A0AA40FZA6_9HYME</name>